<organism evidence="1">
    <name type="scientific">Cuerna arida</name>
    <dbReference type="NCBI Taxonomy" id="1464854"/>
    <lineage>
        <taxon>Eukaryota</taxon>
        <taxon>Metazoa</taxon>
        <taxon>Ecdysozoa</taxon>
        <taxon>Arthropoda</taxon>
        <taxon>Hexapoda</taxon>
        <taxon>Insecta</taxon>
        <taxon>Pterygota</taxon>
        <taxon>Neoptera</taxon>
        <taxon>Paraneoptera</taxon>
        <taxon>Hemiptera</taxon>
        <taxon>Auchenorrhyncha</taxon>
        <taxon>Membracoidea</taxon>
        <taxon>Cicadellidae</taxon>
        <taxon>Cicadellinae</taxon>
        <taxon>Proconiini</taxon>
        <taxon>Cuerna</taxon>
    </lineage>
</organism>
<dbReference type="AlphaFoldDB" id="A0A1B6FUT7"/>
<evidence type="ECO:0000313" key="1">
    <source>
        <dbReference type="EMBL" id="JAS53948.1"/>
    </source>
</evidence>
<feature type="non-terminal residue" evidence="1">
    <location>
        <position position="108"/>
    </location>
</feature>
<protein>
    <submittedName>
        <fullName evidence="1">Uncharacterized protein</fullName>
    </submittedName>
</protein>
<feature type="non-terminal residue" evidence="1">
    <location>
        <position position="1"/>
    </location>
</feature>
<sequence>LFEMFLSHILNIFETCFPFIQVRKNIKIQPSKDKSWYTPQLESMKNQIIAYRNIFDLTGNNAVFTRLKLMRRQYRCALREAKKQSNVDFIEGSTNKCKAAWTIINKAQ</sequence>
<name>A0A1B6FUT7_9HEMI</name>
<dbReference type="EMBL" id="GECZ01015821">
    <property type="protein sequence ID" value="JAS53948.1"/>
    <property type="molecule type" value="Transcribed_RNA"/>
</dbReference>
<accession>A0A1B6FUT7</accession>
<gene>
    <name evidence="1" type="ORF">g.44173</name>
</gene>
<reference evidence="1" key="1">
    <citation type="submission" date="2015-11" db="EMBL/GenBank/DDBJ databases">
        <title>De novo transcriptome assembly of four potential Pierce s Disease insect vectors from Arizona vineyards.</title>
        <authorList>
            <person name="Tassone E.E."/>
        </authorList>
    </citation>
    <scope>NUCLEOTIDE SEQUENCE</scope>
</reference>
<proteinExistence type="predicted"/>